<reference evidence="1" key="1">
    <citation type="submission" date="2014-09" db="EMBL/GenBank/DDBJ databases">
        <authorList>
            <person name="Magalhaes I.L.F."/>
            <person name="Oliveira U."/>
            <person name="Santos F.R."/>
            <person name="Vidigal T.H.D.A."/>
            <person name="Brescovit A.D."/>
            <person name="Santos A.J."/>
        </authorList>
    </citation>
    <scope>NUCLEOTIDE SEQUENCE</scope>
    <source>
        <tissue evidence="1">Shoot tissue taken approximately 20 cm above the soil surface</tissue>
    </source>
</reference>
<reference evidence="1" key="2">
    <citation type="journal article" date="2015" name="Data Brief">
        <title>Shoot transcriptome of the giant reed, Arundo donax.</title>
        <authorList>
            <person name="Barrero R.A."/>
            <person name="Guerrero F.D."/>
            <person name="Moolhuijzen P."/>
            <person name="Goolsby J.A."/>
            <person name="Tidwell J."/>
            <person name="Bellgard S.E."/>
            <person name="Bellgard M.I."/>
        </authorList>
    </citation>
    <scope>NUCLEOTIDE SEQUENCE</scope>
    <source>
        <tissue evidence="1">Shoot tissue taken approximately 20 cm above the soil surface</tissue>
    </source>
</reference>
<protein>
    <submittedName>
        <fullName evidence="1">Rps12</fullName>
    </submittedName>
</protein>
<sequence>MPEVVSIYDFIWFLFYLLSLIWKSPFFFLGQYLLTRLICLDFGP</sequence>
<proteinExistence type="predicted"/>
<dbReference type="EMBL" id="GBRH01280104">
    <property type="protein sequence ID" value="JAD17791.1"/>
    <property type="molecule type" value="Transcribed_RNA"/>
</dbReference>
<organism evidence="1">
    <name type="scientific">Arundo donax</name>
    <name type="common">Giant reed</name>
    <name type="synonym">Donax arundinaceus</name>
    <dbReference type="NCBI Taxonomy" id="35708"/>
    <lineage>
        <taxon>Eukaryota</taxon>
        <taxon>Viridiplantae</taxon>
        <taxon>Streptophyta</taxon>
        <taxon>Embryophyta</taxon>
        <taxon>Tracheophyta</taxon>
        <taxon>Spermatophyta</taxon>
        <taxon>Magnoliopsida</taxon>
        <taxon>Liliopsida</taxon>
        <taxon>Poales</taxon>
        <taxon>Poaceae</taxon>
        <taxon>PACMAD clade</taxon>
        <taxon>Arundinoideae</taxon>
        <taxon>Arundineae</taxon>
        <taxon>Arundo</taxon>
    </lineage>
</organism>
<dbReference type="AlphaFoldDB" id="A0A0A8XV75"/>
<evidence type="ECO:0000313" key="1">
    <source>
        <dbReference type="EMBL" id="JAD17791.1"/>
    </source>
</evidence>
<name>A0A0A8XV75_ARUDO</name>
<accession>A0A0A8XV75</accession>